<reference evidence="2 3" key="1">
    <citation type="submission" date="2019-05" db="EMBL/GenBank/DDBJ databases">
        <title>Emergence of the Ug99 lineage of the wheat stem rust pathogen through somatic hybridization.</title>
        <authorList>
            <person name="Li F."/>
            <person name="Upadhyaya N.M."/>
            <person name="Sperschneider J."/>
            <person name="Matny O."/>
            <person name="Nguyen-Phuc H."/>
            <person name="Mago R."/>
            <person name="Raley C."/>
            <person name="Miller M.E."/>
            <person name="Silverstein K.A.T."/>
            <person name="Henningsen E."/>
            <person name="Hirsch C.D."/>
            <person name="Visser B."/>
            <person name="Pretorius Z.A."/>
            <person name="Steffenson B.J."/>
            <person name="Schwessinger B."/>
            <person name="Dodds P.N."/>
            <person name="Figueroa M."/>
        </authorList>
    </citation>
    <scope>NUCLEOTIDE SEQUENCE [LARGE SCALE GENOMIC DNA]</scope>
    <source>
        <strain evidence="2 3">Ug99</strain>
    </source>
</reference>
<dbReference type="AlphaFoldDB" id="A0A5B0PH00"/>
<accession>A0A5B0PH00</accession>
<dbReference type="Proteomes" id="UP000325313">
    <property type="component" value="Unassembled WGS sequence"/>
</dbReference>
<evidence type="ECO:0000313" key="2">
    <source>
        <dbReference type="EMBL" id="KAA1100905.1"/>
    </source>
</evidence>
<comment type="caution">
    <text evidence="2">The sequence shown here is derived from an EMBL/GenBank/DDBJ whole genome shotgun (WGS) entry which is preliminary data.</text>
</comment>
<gene>
    <name evidence="2" type="ORF">PGTUg99_033191</name>
</gene>
<evidence type="ECO:0000256" key="1">
    <source>
        <dbReference type="SAM" id="SignalP"/>
    </source>
</evidence>
<keyword evidence="1" id="KW-0732">Signal</keyword>
<organism evidence="2 3">
    <name type="scientific">Puccinia graminis f. sp. tritici</name>
    <dbReference type="NCBI Taxonomy" id="56615"/>
    <lineage>
        <taxon>Eukaryota</taxon>
        <taxon>Fungi</taxon>
        <taxon>Dikarya</taxon>
        <taxon>Basidiomycota</taxon>
        <taxon>Pucciniomycotina</taxon>
        <taxon>Pucciniomycetes</taxon>
        <taxon>Pucciniales</taxon>
        <taxon>Pucciniaceae</taxon>
        <taxon>Puccinia</taxon>
    </lineage>
</organism>
<feature type="chain" id="PRO_5022909838" evidence="1">
    <location>
        <begin position="17"/>
        <end position="50"/>
    </location>
</feature>
<evidence type="ECO:0000313" key="3">
    <source>
        <dbReference type="Proteomes" id="UP000325313"/>
    </source>
</evidence>
<feature type="signal peptide" evidence="1">
    <location>
        <begin position="1"/>
        <end position="16"/>
    </location>
</feature>
<proteinExistence type="predicted"/>
<protein>
    <submittedName>
        <fullName evidence="2">Uncharacterized protein</fullName>
    </submittedName>
</protein>
<dbReference type="EMBL" id="VDEP01000339">
    <property type="protein sequence ID" value="KAA1100905.1"/>
    <property type="molecule type" value="Genomic_DNA"/>
</dbReference>
<name>A0A5B0PH00_PUCGR</name>
<sequence length="50" mass="5116">MATAFLIKALSTLAAACFSFKAIEGGGSPHTINNEWTGGPKASCLLLFTG</sequence>